<dbReference type="HOGENOM" id="CLU_017901_0_0_1"/>
<name>A0A0D0DGA5_9AGAM</name>
<dbReference type="InterPro" id="IPR032675">
    <property type="entry name" value="LRR_dom_sf"/>
</dbReference>
<accession>A0A0D0DGA5</accession>
<dbReference type="STRING" id="930991.A0A0D0DGA5"/>
<organism evidence="1 2">
    <name type="scientific">Paxillus rubicundulus Ve08.2h10</name>
    <dbReference type="NCBI Taxonomy" id="930991"/>
    <lineage>
        <taxon>Eukaryota</taxon>
        <taxon>Fungi</taxon>
        <taxon>Dikarya</taxon>
        <taxon>Basidiomycota</taxon>
        <taxon>Agaricomycotina</taxon>
        <taxon>Agaricomycetes</taxon>
        <taxon>Agaricomycetidae</taxon>
        <taxon>Boletales</taxon>
        <taxon>Paxilineae</taxon>
        <taxon>Paxillaceae</taxon>
        <taxon>Paxillus</taxon>
    </lineage>
</organism>
<gene>
    <name evidence="1" type="ORF">PAXRUDRAFT_137464</name>
</gene>
<dbReference type="SUPFAM" id="SSF52047">
    <property type="entry name" value="RNI-like"/>
    <property type="match status" value="1"/>
</dbReference>
<reference evidence="2" key="2">
    <citation type="submission" date="2015-01" db="EMBL/GenBank/DDBJ databases">
        <title>Evolutionary Origins and Diversification of the Mycorrhizal Mutualists.</title>
        <authorList>
            <consortium name="DOE Joint Genome Institute"/>
            <consortium name="Mycorrhizal Genomics Consortium"/>
            <person name="Kohler A."/>
            <person name="Kuo A."/>
            <person name="Nagy L.G."/>
            <person name="Floudas D."/>
            <person name="Copeland A."/>
            <person name="Barry K.W."/>
            <person name="Cichocki N."/>
            <person name="Veneault-Fourrey C."/>
            <person name="LaButti K."/>
            <person name="Lindquist E.A."/>
            <person name="Lipzen A."/>
            <person name="Lundell T."/>
            <person name="Morin E."/>
            <person name="Murat C."/>
            <person name="Riley R."/>
            <person name="Ohm R."/>
            <person name="Sun H."/>
            <person name="Tunlid A."/>
            <person name="Henrissat B."/>
            <person name="Grigoriev I.V."/>
            <person name="Hibbett D.S."/>
            <person name="Martin F."/>
        </authorList>
    </citation>
    <scope>NUCLEOTIDE SEQUENCE [LARGE SCALE GENOMIC DNA]</scope>
    <source>
        <strain evidence="2">Ve08.2h10</strain>
    </source>
</reference>
<dbReference type="InParanoid" id="A0A0D0DGA5"/>
<dbReference type="Gene3D" id="3.80.10.10">
    <property type="entry name" value="Ribonuclease Inhibitor"/>
    <property type="match status" value="1"/>
</dbReference>
<evidence type="ECO:0000313" key="1">
    <source>
        <dbReference type="EMBL" id="KIK96882.1"/>
    </source>
</evidence>
<evidence type="ECO:0000313" key="2">
    <source>
        <dbReference type="Proteomes" id="UP000054538"/>
    </source>
</evidence>
<evidence type="ECO:0008006" key="3">
    <source>
        <dbReference type="Google" id="ProtNLM"/>
    </source>
</evidence>
<keyword evidence="2" id="KW-1185">Reference proteome</keyword>
<sequence length="464" mass="52110">MSQFLELPLELLPVILDSVVKPQHISTLCLVNKSFKDFATPLLYRRVFIFAWHKEAKSKVAFLFRTLSGCPQLARHVQKLEIRDFPKALSAAGHLDLLQLCIKGIRNCVNLRSCTWTRDGSLHSAVLKSLRDCPQLQELEINGNSNQYDPILLTQFLNLSKISLIMPSARVLDIFPSWISIAGATLRSLTIICKESTLVTDAFLEYLAPSLEGLEYLYIIGCPKVTHHGIGAVASANKNGLIGTSLEGLSQAFDVSVLKDRCFRTNAFRRLRAITLAIHDQTPLVDWARNVDELLSSAPLELFSVYSTATSVRIPIPDDFWKSMVSKHNLRLKRFSIHRMQISFDALQVICSQCTLLEQLFVVVEQRELDVTARLFALAKNLRTLHVNFPLVTNESALSPSILVQSAFSIVSICSPTLTCIGCNTRVWQVKRTVHQDESGEKYTVPTLAPQESPDIHERFLVVR</sequence>
<reference evidence="1 2" key="1">
    <citation type="submission" date="2014-04" db="EMBL/GenBank/DDBJ databases">
        <authorList>
            <consortium name="DOE Joint Genome Institute"/>
            <person name="Kuo A."/>
            <person name="Kohler A."/>
            <person name="Jargeat P."/>
            <person name="Nagy L.G."/>
            <person name="Floudas D."/>
            <person name="Copeland A."/>
            <person name="Barry K.W."/>
            <person name="Cichocki N."/>
            <person name="Veneault-Fourrey C."/>
            <person name="LaButti K."/>
            <person name="Lindquist E.A."/>
            <person name="Lipzen A."/>
            <person name="Lundell T."/>
            <person name="Morin E."/>
            <person name="Murat C."/>
            <person name="Sun H."/>
            <person name="Tunlid A."/>
            <person name="Henrissat B."/>
            <person name="Grigoriev I.V."/>
            <person name="Hibbett D.S."/>
            <person name="Martin F."/>
            <person name="Nordberg H.P."/>
            <person name="Cantor M.N."/>
            <person name="Hua S.X."/>
        </authorList>
    </citation>
    <scope>NUCLEOTIDE SEQUENCE [LARGE SCALE GENOMIC DNA]</scope>
    <source>
        <strain evidence="1 2">Ve08.2h10</strain>
    </source>
</reference>
<proteinExistence type="predicted"/>
<dbReference type="OrthoDB" id="2585512at2759"/>
<protein>
    <recommendedName>
        <fullName evidence="3">F-box domain-containing protein</fullName>
    </recommendedName>
</protein>
<dbReference type="EMBL" id="KN824962">
    <property type="protein sequence ID" value="KIK96882.1"/>
    <property type="molecule type" value="Genomic_DNA"/>
</dbReference>
<dbReference type="AlphaFoldDB" id="A0A0D0DGA5"/>
<dbReference type="Proteomes" id="UP000054538">
    <property type="component" value="Unassembled WGS sequence"/>
</dbReference>